<organism evidence="5 6">
    <name type="scientific">Amblyomma americanum</name>
    <name type="common">Lone star tick</name>
    <dbReference type="NCBI Taxonomy" id="6943"/>
    <lineage>
        <taxon>Eukaryota</taxon>
        <taxon>Metazoa</taxon>
        <taxon>Ecdysozoa</taxon>
        <taxon>Arthropoda</taxon>
        <taxon>Chelicerata</taxon>
        <taxon>Arachnida</taxon>
        <taxon>Acari</taxon>
        <taxon>Parasitiformes</taxon>
        <taxon>Ixodida</taxon>
        <taxon>Ixodoidea</taxon>
        <taxon>Ixodidae</taxon>
        <taxon>Amblyomminae</taxon>
        <taxon>Amblyomma</taxon>
    </lineage>
</organism>
<dbReference type="Pfam" id="PF01426">
    <property type="entry name" value="BAH"/>
    <property type="match status" value="1"/>
</dbReference>
<evidence type="ECO:0000256" key="3">
    <source>
        <dbReference type="SAM" id="MobiDB-lite"/>
    </source>
</evidence>
<comment type="caution">
    <text evidence="5">The sequence shown here is derived from an EMBL/GenBank/DDBJ whole genome shotgun (WGS) entry which is preliminary data.</text>
</comment>
<name>A0AAQ4E1H0_AMBAM</name>
<dbReference type="GO" id="GO:0042800">
    <property type="term" value="F:histone H3K4 methyltransferase activity"/>
    <property type="evidence" value="ECO:0007669"/>
    <property type="project" value="TreeGrafter"/>
</dbReference>
<sequence length="284" mass="32120">MGVNGDIENYLCELCNPREVNLEIPLGPPVADGDPQSYLTLLKGSLQVKQGDCVYLSKFKDKSPLKPVSQETRGDKKSSKKGEGAEGADGTEPEEMEEGGGKSTLLRNLHGSNSPISDEGGNLDIFRVERLWKNERGEKFIYGHHYLRPHETFHEPTRKFYHNEVLRVPLYEILPLECVAGVCWVLDLATYCRGRPRGASEKDVYICECRVDKSARLFYKINKPRFPVCMKSYAFDAFDAKLTPKRTYSPRSNPIVYQKRSRAKTTHGFPDERSADVSLKLLDA</sequence>
<dbReference type="GO" id="GO:0005654">
    <property type="term" value="C:nucleoplasm"/>
    <property type="evidence" value="ECO:0007669"/>
    <property type="project" value="TreeGrafter"/>
</dbReference>
<dbReference type="PANTHER" id="PTHR46147:SF3">
    <property type="entry name" value="HISTONE-LYSINE N-METHYLTRANSFERASE ASH1"/>
    <property type="match status" value="1"/>
</dbReference>
<gene>
    <name evidence="5" type="ORF">V5799_014975</name>
</gene>
<dbReference type="Gene3D" id="2.30.30.490">
    <property type="match status" value="1"/>
</dbReference>
<accession>A0AAQ4E1H0</accession>
<dbReference type="CDD" id="cd04717">
    <property type="entry name" value="BAH_polybromo"/>
    <property type="match status" value="1"/>
</dbReference>
<dbReference type="Proteomes" id="UP001321473">
    <property type="component" value="Unassembled WGS sequence"/>
</dbReference>
<evidence type="ECO:0000256" key="2">
    <source>
        <dbReference type="ARBA" id="ARBA00023242"/>
    </source>
</evidence>
<feature type="compositionally biased region" description="Acidic residues" evidence="3">
    <location>
        <begin position="89"/>
        <end position="98"/>
    </location>
</feature>
<protein>
    <recommendedName>
        <fullName evidence="4">BAH domain-containing protein</fullName>
    </recommendedName>
</protein>
<comment type="subcellular location">
    <subcellularLocation>
        <location evidence="1">Nucleus</location>
    </subcellularLocation>
</comment>
<dbReference type="AlphaFoldDB" id="A0AAQ4E1H0"/>
<dbReference type="InterPro" id="IPR043151">
    <property type="entry name" value="BAH_sf"/>
</dbReference>
<evidence type="ECO:0000259" key="4">
    <source>
        <dbReference type="PROSITE" id="PS51038"/>
    </source>
</evidence>
<dbReference type="GO" id="GO:0006355">
    <property type="term" value="P:regulation of DNA-templated transcription"/>
    <property type="evidence" value="ECO:0007669"/>
    <property type="project" value="TreeGrafter"/>
</dbReference>
<dbReference type="EMBL" id="JARKHS020023775">
    <property type="protein sequence ID" value="KAK8768560.1"/>
    <property type="molecule type" value="Genomic_DNA"/>
</dbReference>
<dbReference type="InterPro" id="IPR001025">
    <property type="entry name" value="BAH_dom"/>
</dbReference>
<keyword evidence="6" id="KW-1185">Reference proteome</keyword>
<dbReference type="PANTHER" id="PTHR46147">
    <property type="entry name" value="HISTONE-LYSINE N-METHYLTRANSFERASE ASH1"/>
    <property type="match status" value="1"/>
</dbReference>
<evidence type="ECO:0000313" key="6">
    <source>
        <dbReference type="Proteomes" id="UP001321473"/>
    </source>
</evidence>
<keyword evidence="2" id="KW-0539">Nucleus</keyword>
<evidence type="ECO:0000256" key="1">
    <source>
        <dbReference type="ARBA" id="ARBA00004123"/>
    </source>
</evidence>
<feature type="domain" description="BAH" evidence="4">
    <location>
        <begin position="106"/>
        <end position="222"/>
    </location>
</feature>
<dbReference type="PROSITE" id="PS51038">
    <property type="entry name" value="BAH"/>
    <property type="match status" value="1"/>
</dbReference>
<evidence type="ECO:0000313" key="5">
    <source>
        <dbReference type="EMBL" id="KAK8768560.1"/>
    </source>
</evidence>
<reference evidence="5 6" key="1">
    <citation type="journal article" date="2023" name="Arcadia Sci">
        <title>De novo assembly of a long-read Amblyomma americanum tick genome.</title>
        <authorList>
            <person name="Chou S."/>
            <person name="Poskanzer K.E."/>
            <person name="Rollins M."/>
            <person name="Thuy-Boun P.S."/>
        </authorList>
    </citation>
    <scope>NUCLEOTIDE SEQUENCE [LARGE SCALE GENOMIC DNA]</scope>
    <source>
        <strain evidence="5">F_SG_1</strain>
        <tissue evidence="5">Salivary glands</tissue>
    </source>
</reference>
<dbReference type="GO" id="GO:0003682">
    <property type="term" value="F:chromatin binding"/>
    <property type="evidence" value="ECO:0007669"/>
    <property type="project" value="InterPro"/>
</dbReference>
<proteinExistence type="predicted"/>
<feature type="region of interest" description="Disordered" evidence="3">
    <location>
        <begin position="64"/>
        <end position="114"/>
    </location>
</feature>
<dbReference type="SMART" id="SM00439">
    <property type="entry name" value="BAH"/>
    <property type="match status" value="1"/>
</dbReference>
<feature type="compositionally biased region" description="Basic and acidic residues" evidence="3">
    <location>
        <begin position="72"/>
        <end position="84"/>
    </location>
</feature>